<accession>A0AAV7WDT2</accession>
<sequence length="81" mass="8670">MVWGQGRHGTLYEAHQGGCACFWCGRYGLESQTQISAQGAVAYNGRVEIQQEGTMAVVVPGITDESTEPSDTQMESASVDT</sequence>
<proteinExistence type="predicted"/>
<comment type="caution">
    <text evidence="1">The sequence shown here is derived from an EMBL/GenBank/DDBJ whole genome shotgun (WGS) entry which is preliminary data.</text>
</comment>
<reference evidence="1" key="1">
    <citation type="journal article" date="2022" name="bioRxiv">
        <title>Sequencing and chromosome-scale assembly of the giantPleurodeles waltlgenome.</title>
        <authorList>
            <person name="Brown T."/>
            <person name="Elewa A."/>
            <person name="Iarovenko S."/>
            <person name="Subramanian E."/>
            <person name="Araus A.J."/>
            <person name="Petzold A."/>
            <person name="Susuki M."/>
            <person name="Suzuki K.-i.T."/>
            <person name="Hayashi T."/>
            <person name="Toyoda A."/>
            <person name="Oliveira C."/>
            <person name="Osipova E."/>
            <person name="Leigh N.D."/>
            <person name="Simon A."/>
            <person name="Yun M.H."/>
        </authorList>
    </citation>
    <scope>NUCLEOTIDE SEQUENCE</scope>
    <source>
        <strain evidence="1">20211129_DDA</strain>
        <tissue evidence="1">Liver</tissue>
    </source>
</reference>
<evidence type="ECO:0000313" key="1">
    <source>
        <dbReference type="EMBL" id="KAJ1210912.1"/>
    </source>
</evidence>
<keyword evidence="2" id="KW-1185">Reference proteome</keyword>
<organism evidence="1 2">
    <name type="scientific">Pleurodeles waltl</name>
    <name type="common">Iberian ribbed newt</name>
    <dbReference type="NCBI Taxonomy" id="8319"/>
    <lineage>
        <taxon>Eukaryota</taxon>
        <taxon>Metazoa</taxon>
        <taxon>Chordata</taxon>
        <taxon>Craniata</taxon>
        <taxon>Vertebrata</taxon>
        <taxon>Euteleostomi</taxon>
        <taxon>Amphibia</taxon>
        <taxon>Batrachia</taxon>
        <taxon>Caudata</taxon>
        <taxon>Salamandroidea</taxon>
        <taxon>Salamandridae</taxon>
        <taxon>Pleurodelinae</taxon>
        <taxon>Pleurodeles</taxon>
    </lineage>
</organism>
<evidence type="ECO:0000313" key="2">
    <source>
        <dbReference type="Proteomes" id="UP001066276"/>
    </source>
</evidence>
<dbReference type="EMBL" id="JANPWB010000002">
    <property type="protein sequence ID" value="KAJ1210912.1"/>
    <property type="molecule type" value="Genomic_DNA"/>
</dbReference>
<dbReference type="AlphaFoldDB" id="A0AAV7WDT2"/>
<gene>
    <name evidence="1" type="ORF">NDU88_006274</name>
</gene>
<protein>
    <submittedName>
        <fullName evidence="1">Uncharacterized protein</fullName>
    </submittedName>
</protein>
<dbReference type="Proteomes" id="UP001066276">
    <property type="component" value="Chromosome 1_2"/>
</dbReference>
<name>A0AAV7WDT2_PLEWA</name>